<evidence type="ECO:0000313" key="3">
    <source>
        <dbReference type="Proteomes" id="UP001228905"/>
    </source>
</evidence>
<dbReference type="SUPFAM" id="SSF53807">
    <property type="entry name" value="Helical backbone' metal receptor"/>
    <property type="match status" value="1"/>
</dbReference>
<evidence type="ECO:0000256" key="1">
    <source>
        <dbReference type="SAM" id="SignalP"/>
    </source>
</evidence>
<dbReference type="InterPro" id="IPR006127">
    <property type="entry name" value="ZnuA-like"/>
</dbReference>
<protein>
    <submittedName>
        <fullName evidence="2">Zinc/manganese transport system substrate-binding protein</fullName>
    </submittedName>
</protein>
<gene>
    <name evidence="2" type="ORF">QO010_000135</name>
</gene>
<dbReference type="PANTHER" id="PTHR42953">
    <property type="entry name" value="HIGH-AFFINITY ZINC UPTAKE SYSTEM PROTEIN ZNUA-RELATED"/>
    <property type="match status" value="1"/>
</dbReference>
<dbReference type="RefSeq" id="WP_307344659.1">
    <property type="nucleotide sequence ID" value="NZ_JAUSVS010000001.1"/>
</dbReference>
<keyword evidence="3" id="KW-1185">Reference proteome</keyword>
<feature type="chain" id="PRO_5046787080" evidence="1">
    <location>
        <begin position="25"/>
        <end position="302"/>
    </location>
</feature>
<reference evidence="2 3" key="1">
    <citation type="submission" date="2023-07" db="EMBL/GenBank/DDBJ databases">
        <title>Genomic Encyclopedia of Type Strains, Phase IV (KMG-IV): sequencing the most valuable type-strain genomes for metagenomic binning, comparative biology and taxonomic classification.</title>
        <authorList>
            <person name="Goeker M."/>
        </authorList>
    </citation>
    <scope>NUCLEOTIDE SEQUENCE [LARGE SCALE GENOMIC DNA]</scope>
    <source>
        <strain evidence="2 3">DSM 18695</strain>
    </source>
</reference>
<proteinExistence type="predicted"/>
<evidence type="ECO:0000313" key="2">
    <source>
        <dbReference type="EMBL" id="MDQ0462387.1"/>
    </source>
</evidence>
<feature type="signal peptide" evidence="1">
    <location>
        <begin position="1"/>
        <end position="24"/>
    </location>
</feature>
<name>A0ABU0IK49_9CAUL</name>
<dbReference type="Proteomes" id="UP001228905">
    <property type="component" value="Unassembled WGS sequence"/>
</dbReference>
<dbReference type="Gene3D" id="3.40.50.1980">
    <property type="entry name" value="Nitrogenase molybdenum iron protein domain"/>
    <property type="match status" value="2"/>
</dbReference>
<accession>A0ABU0IK49</accession>
<dbReference type="EMBL" id="JAUSVS010000001">
    <property type="protein sequence ID" value="MDQ0462387.1"/>
    <property type="molecule type" value="Genomic_DNA"/>
</dbReference>
<comment type="caution">
    <text evidence="2">The sequence shown here is derived from an EMBL/GenBank/DDBJ whole genome shotgun (WGS) entry which is preliminary data.</text>
</comment>
<keyword evidence="1" id="KW-0732">Signal</keyword>
<dbReference type="Pfam" id="PF01297">
    <property type="entry name" value="ZnuA"/>
    <property type="match status" value="1"/>
</dbReference>
<dbReference type="InterPro" id="IPR050492">
    <property type="entry name" value="Bact_metal-bind_prot9"/>
</dbReference>
<dbReference type="PANTHER" id="PTHR42953:SF2">
    <property type="entry name" value="ADHESION PROTEIN"/>
    <property type="match status" value="1"/>
</dbReference>
<sequence length="302" mass="32491">MRKPLKILGLALLMAIGVSSPSWAISVFACEPEWAALSVEIGGPKVTTYTATTALQDPHQIQARPSLIAKARAADITVCTGAELEIGWLPQILAQAANKKIAPGSPGSFEATRYVVLLEKPTSLDRAGGDIHAAGNPHIQSDPRVMLPVGKALAARFAQIDPANAALYQQRYAAFAVKWQAALNRWQARAAPLRGQPIAVQHKTWVYLENWLGLRRVVALEPKPGVPASSGYLAQVLGILQKTPVKMIIRSAYEDDRSSSFIAQRTGKPAVVLPYTIGGTPGAKDLYSLYDDTITRLLAALK</sequence>
<dbReference type="PROSITE" id="PS51257">
    <property type="entry name" value="PROKAR_LIPOPROTEIN"/>
    <property type="match status" value="1"/>
</dbReference>
<organism evidence="2 3">
    <name type="scientific">Caulobacter ginsengisoli</name>
    <dbReference type="NCBI Taxonomy" id="400775"/>
    <lineage>
        <taxon>Bacteria</taxon>
        <taxon>Pseudomonadati</taxon>
        <taxon>Pseudomonadota</taxon>
        <taxon>Alphaproteobacteria</taxon>
        <taxon>Caulobacterales</taxon>
        <taxon>Caulobacteraceae</taxon>
        <taxon>Caulobacter</taxon>
    </lineage>
</organism>